<evidence type="ECO:0000259" key="2">
    <source>
        <dbReference type="Pfam" id="PF13360"/>
    </source>
</evidence>
<comment type="caution">
    <text evidence="3">The sequence shown here is derived from an EMBL/GenBank/DDBJ whole genome shotgun (WGS) entry which is preliminary data.</text>
</comment>
<dbReference type="InterPro" id="IPR002372">
    <property type="entry name" value="PQQ_rpt_dom"/>
</dbReference>
<gene>
    <name evidence="3" type="ORF">C477_10533</name>
</gene>
<sequence>MDRRSTSTRRRWLTACGSASVGIAGLSGCTGNDDSDDENDSSSLDGTGEEPDENETGGGHNGSSGDSWPMARFSANNGMVTDEWSGPDGPLEERWTVEIEDGKVSGPVVGSGFVYVADEMSTLRAIDRTTGDIEWTYEPELPPETPPNPQWEPTTPAVTDDAVYFLTETLYALKPETGDVLWSVELGSLYSGDIRVYDGIVYVHNDGKLYAVDIEERSIIWEERVNAVQDIAIGSDGSFYVSHKTNSGHDYEVVRFDVEKEEQIWAYSPSGTIDTGRELLVHGGTVYTHELDTVLAIDGETGEEEVVVSYNNDYDDDSSIIAGRAPTIANEIIYSAGVFDQLAVFTSELQSGEEPQSWKAEALPSGPTGRRLFVSEDTLFVWRDFGYVQLDALDPKTGERQWSTHTTDHIDLIGGRIRGYAVLSDIVVFTYNSGNGSVISTLEPE</sequence>
<dbReference type="InterPro" id="IPR011047">
    <property type="entry name" value="Quinoprotein_ADH-like_sf"/>
</dbReference>
<dbReference type="PROSITE" id="PS51257">
    <property type="entry name" value="PROKAR_LIPOPROTEIN"/>
    <property type="match status" value="1"/>
</dbReference>
<accession>M0C5F7</accession>
<name>M0C5F7_9EURY</name>
<organism evidence="3 4">
    <name type="scientific">Haloterrigena salina JCM 13891</name>
    <dbReference type="NCBI Taxonomy" id="1227488"/>
    <lineage>
        <taxon>Archaea</taxon>
        <taxon>Methanobacteriati</taxon>
        <taxon>Methanobacteriota</taxon>
        <taxon>Stenosarchaea group</taxon>
        <taxon>Halobacteria</taxon>
        <taxon>Halobacteriales</taxon>
        <taxon>Natrialbaceae</taxon>
        <taxon>Haloterrigena</taxon>
    </lineage>
</organism>
<dbReference type="InterPro" id="IPR015943">
    <property type="entry name" value="WD40/YVTN_repeat-like_dom_sf"/>
</dbReference>
<evidence type="ECO:0000313" key="3">
    <source>
        <dbReference type="EMBL" id="ELZ18496.1"/>
    </source>
</evidence>
<feature type="domain" description="Pyrrolo-quinoline quinone repeat" evidence="2">
    <location>
        <begin position="156"/>
        <end position="238"/>
    </location>
</feature>
<dbReference type="PANTHER" id="PTHR34512">
    <property type="entry name" value="CELL SURFACE PROTEIN"/>
    <property type="match status" value="1"/>
</dbReference>
<dbReference type="SUPFAM" id="SSF50998">
    <property type="entry name" value="Quinoprotein alcohol dehydrogenase-like"/>
    <property type="match status" value="2"/>
</dbReference>
<dbReference type="Pfam" id="PF13360">
    <property type="entry name" value="PQQ_2"/>
    <property type="match status" value="1"/>
</dbReference>
<dbReference type="eggNOG" id="arCOG02482">
    <property type="taxonomic scope" value="Archaea"/>
</dbReference>
<dbReference type="RefSeq" id="WP_008894407.1">
    <property type="nucleotide sequence ID" value="NZ_AOIS01000036.1"/>
</dbReference>
<feature type="region of interest" description="Disordered" evidence="1">
    <location>
        <begin position="22"/>
        <end position="73"/>
    </location>
</feature>
<evidence type="ECO:0000313" key="4">
    <source>
        <dbReference type="Proteomes" id="UP000011657"/>
    </source>
</evidence>
<dbReference type="Gene3D" id="2.130.10.10">
    <property type="entry name" value="YVTN repeat-like/Quinoprotein amine dehydrogenase"/>
    <property type="match status" value="2"/>
</dbReference>
<reference evidence="3 4" key="1">
    <citation type="journal article" date="2014" name="PLoS Genet.">
        <title>Phylogenetically driven sequencing of extremely halophilic archaea reveals strategies for static and dynamic osmo-response.</title>
        <authorList>
            <person name="Becker E.A."/>
            <person name="Seitzer P.M."/>
            <person name="Tritt A."/>
            <person name="Larsen D."/>
            <person name="Krusor M."/>
            <person name="Yao A.I."/>
            <person name="Wu D."/>
            <person name="Madern D."/>
            <person name="Eisen J.A."/>
            <person name="Darling A.E."/>
            <person name="Facciotti M.T."/>
        </authorList>
    </citation>
    <scope>NUCLEOTIDE SEQUENCE [LARGE SCALE GENOMIC DNA]</scope>
    <source>
        <strain evidence="3 4">JCM 13891</strain>
    </source>
</reference>
<dbReference type="InterPro" id="IPR018391">
    <property type="entry name" value="PQQ_b-propeller_rpt"/>
</dbReference>
<dbReference type="OrthoDB" id="8638at2157"/>
<dbReference type="STRING" id="1227488.C477_10533"/>
<dbReference type="SMART" id="SM00564">
    <property type="entry name" value="PQQ"/>
    <property type="match status" value="5"/>
</dbReference>
<protein>
    <submittedName>
        <fullName evidence="3">Pyrrolo-quinoline quinone</fullName>
    </submittedName>
</protein>
<evidence type="ECO:0000256" key="1">
    <source>
        <dbReference type="SAM" id="MobiDB-lite"/>
    </source>
</evidence>
<dbReference type="eggNOG" id="arCOG01023">
    <property type="taxonomic scope" value="Archaea"/>
</dbReference>
<dbReference type="PATRIC" id="fig|1227488.3.peg.2082"/>
<proteinExistence type="predicted"/>
<dbReference type="AlphaFoldDB" id="M0C5F7"/>
<dbReference type="EMBL" id="AOIS01000036">
    <property type="protein sequence ID" value="ELZ18496.1"/>
    <property type="molecule type" value="Genomic_DNA"/>
</dbReference>
<keyword evidence="4" id="KW-1185">Reference proteome</keyword>
<dbReference type="PANTHER" id="PTHR34512:SF30">
    <property type="entry name" value="OUTER MEMBRANE PROTEIN ASSEMBLY FACTOR BAMB"/>
    <property type="match status" value="1"/>
</dbReference>
<dbReference type="Proteomes" id="UP000011657">
    <property type="component" value="Unassembled WGS sequence"/>
</dbReference>